<feature type="domain" description="DUF58" evidence="2">
    <location>
        <begin position="68"/>
        <end position="253"/>
    </location>
</feature>
<accession>A0A1R3WHJ5</accession>
<feature type="region of interest" description="Disordered" evidence="1">
    <location>
        <begin position="216"/>
        <end position="235"/>
    </location>
</feature>
<evidence type="ECO:0000259" key="2">
    <source>
        <dbReference type="Pfam" id="PF01882"/>
    </source>
</evidence>
<dbReference type="OrthoDB" id="7779014at2"/>
<dbReference type="PANTHER" id="PTHR33608:SF6">
    <property type="entry name" value="BLL2464 PROTEIN"/>
    <property type="match status" value="1"/>
</dbReference>
<dbReference type="EMBL" id="FTPS01000001">
    <property type="protein sequence ID" value="SIT77407.1"/>
    <property type="molecule type" value="Genomic_DNA"/>
</dbReference>
<protein>
    <recommendedName>
        <fullName evidence="2">DUF58 domain-containing protein</fullName>
    </recommendedName>
</protein>
<dbReference type="InterPro" id="IPR002881">
    <property type="entry name" value="DUF58"/>
</dbReference>
<sequence length="290" mass="31407">MTAGGEELYLFDALAWRLGRRQPGQHEGAHRGRMRGSGDSFADIAPLLAYPDPRRLDIRRSLTDPFGGFFVRRFERRTDIALHILLDGSASLGAGAASDRQGLAALLAGGLAQAARRGGDRAAIQVIGGEQVLFEAPATRRPGLGEELRAGINALQPAGRGTAGLIRAAEALPLRRVLVALVSDFDHGADELDHLLGALTPRPVLPFWLRDSGLENPPGRPGLAEARDPETGRRHTVITGRKWAARQQEAARERRRDLRRVFSNHGLRAVEIRDSIDIDHLVAALGEGLP</sequence>
<dbReference type="RefSeq" id="WP_076647502.1">
    <property type="nucleotide sequence ID" value="NZ_FTPS01000001.1"/>
</dbReference>
<evidence type="ECO:0000256" key="1">
    <source>
        <dbReference type="SAM" id="MobiDB-lite"/>
    </source>
</evidence>
<reference evidence="3 4" key="1">
    <citation type="submission" date="2017-01" db="EMBL/GenBank/DDBJ databases">
        <authorList>
            <person name="Mah S.A."/>
            <person name="Swanson W.J."/>
            <person name="Moy G.W."/>
            <person name="Vacquier V.D."/>
        </authorList>
    </citation>
    <scope>NUCLEOTIDE SEQUENCE [LARGE SCALE GENOMIC DNA]</scope>
    <source>
        <strain evidence="3 4">DSM 21219</strain>
    </source>
</reference>
<name>A0A1R3WHJ5_9RHOB</name>
<evidence type="ECO:0000313" key="3">
    <source>
        <dbReference type="EMBL" id="SIT77407.1"/>
    </source>
</evidence>
<dbReference type="AlphaFoldDB" id="A0A1R3WHJ5"/>
<dbReference type="Proteomes" id="UP000192455">
    <property type="component" value="Unassembled WGS sequence"/>
</dbReference>
<proteinExistence type="predicted"/>
<keyword evidence="4" id="KW-1185">Reference proteome</keyword>
<gene>
    <name evidence="3" type="ORF">SAMN05421849_0734</name>
</gene>
<dbReference type="STRING" id="515897.SAMN05421849_0734"/>
<dbReference type="Pfam" id="PF01882">
    <property type="entry name" value="DUF58"/>
    <property type="match status" value="1"/>
</dbReference>
<organism evidence="3 4">
    <name type="scientific">Pontibaca methylaminivorans</name>
    <dbReference type="NCBI Taxonomy" id="515897"/>
    <lineage>
        <taxon>Bacteria</taxon>
        <taxon>Pseudomonadati</taxon>
        <taxon>Pseudomonadota</taxon>
        <taxon>Alphaproteobacteria</taxon>
        <taxon>Rhodobacterales</taxon>
        <taxon>Roseobacteraceae</taxon>
        <taxon>Pontibaca</taxon>
    </lineage>
</organism>
<evidence type="ECO:0000313" key="4">
    <source>
        <dbReference type="Proteomes" id="UP000192455"/>
    </source>
</evidence>
<dbReference type="PANTHER" id="PTHR33608">
    <property type="entry name" value="BLL2464 PROTEIN"/>
    <property type="match status" value="1"/>
</dbReference>